<reference evidence="3" key="1">
    <citation type="submission" date="2015-09" db="EMBL/GenBank/DDBJ databases">
        <authorList>
            <consortium name="Pathogen Informatics"/>
        </authorList>
    </citation>
    <scope>NUCLEOTIDE SEQUENCE [LARGE SCALE GENOMIC DNA]</scope>
    <source>
        <strain evidence="3">Lake Konstanz</strain>
    </source>
</reference>
<name>A0A0S4JVX6_BODSA</name>
<accession>A0A0S4JVX6</accession>
<protein>
    <submittedName>
        <fullName evidence="2">Uncharacterized protein</fullName>
    </submittedName>
</protein>
<dbReference type="Proteomes" id="UP000051952">
    <property type="component" value="Unassembled WGS sequence"/>
</dbReference>
<dbReference type="EMBL" id="CYKH01002251">
    <property type="protein sequence ID" value="CUG94457.1"/>
    <property type="molecule type" value="Genomic_DNA"/>
</dbReference>
<evidence type="ECO:0000313" key="2">
    <source>
        <dbReference type="EMBL" id="CUG94457.1"/>
    </source>
</evidence>
<organism evidence="2 3">
    <name type="scientific">Bodo saltans</name>
    <name type="common">Flagellated protozoan</name>
    <dbReference type="NCBI Taxonomy" id="75058"/>
    <lineage>
        <taxon>Eukaryota</taxon>
        <taxon>Discoba</taxon>
        <taxon>Euglenozoa</taxon>
        <taxon>Kinetoplastea</taxon>
        <taxon>Metakinetoplastina</taxon>
        <taxon>Eubodonida</taxon>
        <taxon>Bodonidae</taxon>
        <taxon>Bodo</taxon>
    </lineage>
</organism>
<feature type="region of interest" description="Disordered" evidence="1">
    <location>
        <begin position="20"/>
        <end position="43"/>
    </location>
</feature>
<feature type="region of interest" description="Disordered" evidence="1">
    <location>
        <begin position="409"/>
        <end position="453"/>
    </location>
</feature>
<evidence type="ECO:0000313" key="3">
    <source>
        <dbReference type="Proteomes" id="UP000051952"/>
    </source>
</evidence>
<dbReference type="AlphaFoldDB" id="A0A0S4JVX6"/>
<feature type="region of interest" description="Disordered" evidence="1">
    <location>
        <begin position="361"/>
        <end position="393"/>
    </location>
</feature>
<feature type="region of interest" description="Disordered" evidence="1">
    <location>
        <begin position="74"/>
        <end position="137"/>
    </location>
</feature>
<keyword evidence="3" id="KW-1185">Reference proteome</keyword>
<evidence type="ECO:0000256" key="1">
    <source>
        <dbReference type="SAM" id="MobiDB-lite"/>
    </source>
</evidence>
<feature type="region of interest" description="Disordered" evidence="1">
    <location>
        <begin position="617"/>
        <end position="645"/>
    </location>
</feature>
<dbReference type="VEuPathDB" id="TriTrypDB:BSAL_48270"/>
<sequence length="645" mass="69404">MTALDESLDTMLQHARVALGPRKQRSTIPLASNTSGGGSRPIRRGLMAPPAAEEMEEENRLVRSLLNAADVDQWVGAGGGGQQRVSRHTSPPRSVIPSVEGHDRKHNPTLSRPHTPTDGVTHHQHERLQSPSRNAARFSEIKSTAVYRRGTTEDVLASIVVRGETDSVYRAAQHHEPFYHHASPSPRRGQLGPSVGDRVSGYYSERVGAAAWGTNGDLAIGFDDNDDPVVVVRPHNHHQPTLLHDAVLQPASSSTNSKVASVQSQCLDPTAKPASQHSLLDAGVSRTAAKSPVGSVSSQTATFHSKPLPIPSPDAASSFKDVHHRFINPSSSTFSSPTQPPQPIQPVPAVEVVQVPTLEHTANTPLLDATRGPTATDFSLEEPKDGAVRRPSVTSSVAAVETVLHPTAVTSSSTALHQLVRSQSPREDHGTQTEQQQQQQQPPSYIPPSSFTLSSPNATGSVWALANTEAFVERTPLTPSHQQQLQLQQQLQVLARPRPLPMFTIPAHDDDIQFAGPPQIQQWADDRDPAFVSAVVTHRPGAHRDVIPPSEFRKMIVNGTTPPATTTDEGWFLPPPPPHVTTAAATTAQSQQQPANISTSRSASVQPLVIPTYHTYQEEFPAPPPPPTPKAKTSCGCCSIGQKKE</sequence>
<feature type="compositionally biased region" description="Polar residues" evidence="1">
    <location>
        <begin position="409"/>
        <end position="423"/>
    </location>
</feature>
<gene>
    <name evidence="2" type="ORF">BSAL_48270</name>
</gene>
<proteinExistence type="predicted"/>